<evidence type="ECO:0000256" key="6">
    <source>
        <dbReference type="ARBA" id="ARBA00022679"/>
    </source>
</evidence>
<gene>
    <name evidence="13" type="ORF">NP493_331g05055</name>
</gene>
<keyword evidence="10" id="KW-0173">Coenzyme A biosynthesis</keyword>
<name>A0AAD9L3W2_RIDPI</name>
<evidence type="ECO:0000313" key="14">
    <source>
        <dbReference type="Proteomes" id="UP001209878"/>
    </source>
</evidence>
<comment type="subcellular location">
    <subcellularLocation>
        <location evidence="2">Cytoplasm</location>
    </subcellularLocation>
</comment>
<dbReference type="AlphaFoldDB" id="A0AAD9L3W2"/>
<dbReference type="Gene3D" id="3.30.420.40">
    <property type="match status" value="1"/>
</dbReference>
<dbReference type="PANTHER" id="PTHR12280:SF30">
    <property type="entry name" value="FUMBLE"/>
    <property type="match status" value="1"/>
</dbReference>
<evidence type="ECO:0000256" key="3">
    <source>
        <dbReference type="ARBA" id="ARBA00005225"/>
    </source>
</evidence>
<dbReference type="EC" id="2.7.1.33" evidence="4"/>
<evidence type="ECO:0000256" key="5">
    <source>
        <dbReference type="ARBA" id="ARBA00022490"/>
    </source>
</evidence>
<protein>
    <recommendedName>
        <fullName evidence="4">pantothenate kinase</fullName>
        <ecNumber evidence="4">2.7.1.33</ecNumber>
    </recommendedName>
</protein>
<dbReference type="NCBIfam" id="TIGR00555">
    <property type="entry name" value="panK_eukar"/>
    <property type="match status" value="1"/>
</dbReference>
<keyword evidence="14" id="KW-1185">Reference proteome</keyword>
<evidence type="ECO:0000313" key="13">
    <source>
        <dbReference type="EMBL" id="KAK2182898.1"/>
    </source>
</evidence>
<evidence type="ECO:0000256" key="8">
    <source>
        <dbReference type="ARBA" id="ARBA00022777"/>
    </source>
</evidence>
<evidence type="ECO:0000256" key="7">
    <source>
        <dbReference type="ARBA" id="ARBA00022741"/>
    </source>
</evidence>
<comment type="catalytic activity">
    <reaction evidence="1">
        <text>(R)-pantothenate + ATP = (R)-4'-phosphopantothenate + ADP + H(+)</text>
        <dbReference type="Rhea" id="RHEA:16373"/>
        <dbReference type="ChEBI" id="CHEBI:10986"/>
        <dbReference type="ChEBI" id="CHEBI:15378"/>
        <dbReference type="ChEBI" id="CHEBI:29032"/>
        <dbReference type="ChEBI" id="CHEBI:30616"/>
        <dbReference type="ChEBI" id="CHEBI:456216"/>
        <dbReference type="EC" id="2.7.1.33"/>
    </reaction>
</comment>
<dbReference type="CDD" id="cd24122">
    <property type="entry name" value="ASKHA_NBD_PanK-II_Pank1-like"/>
    <property type="match status" value="1"/>
</dbReference>
<dbReference type="EMBL" id="JAODUO010000332">
    <property type="protein sequence ID" value="KAK2182898.1"/>
    <property type="molecule type" value="Genomic_DNA"/>
</dbReference>
<feature type="region of interest" description="Disordered" evidence="12">
    <location>
        <begin position="395"/>
        <end position="417"/>
    </location>
</feature>
<dbReference type="GO" id="GO:0005829">
    <property type="term" value="C:cytosol"/>
    <property type="evidence" value="ECO:0007669"/>
    <property type="project" value="TreeGrafter"/>
</dbReference>
<sequence length="417" mass="46195">MAATSASECVRDEPDNDSPTASVTRELPFKPPMPWFGMDIGGSLTKLIYFEPKDITDEEKEQEVETLRVIRKYLTSNTAYGKTGVRDEQLEMCDMPLGGRIGTIHFIRFPSSEMTAFIELAKAKNFSSLAKSICATGGGAYKFEDEFKKQVHLRLHKFDELDCLIQGMQYIDRHNPGFECYYWKQPNEPEQCEKVPFDFRNPYPCLIVNIGSGVSILAVYSATKYSRVSGTSLGGGTFLGLCSLLTGCETFEEAIELASLGDSTNIDKLVRDIYGGDYGRFNLSGDTVASSFGNMISQERRKTASKSDLARATLVTITNNIGSIARMCAIQQGIQNVVFVGNFLRVNTISMKLLAHAMDFWSQGTMKALFLEHEGYFGAMGCLLELMRTGTDDEGIMSDEDSETEETSVETVSIIPP</sequence>
<evidence type="ECO:0000256" key="2">
    <source>
        <dbReference type="ARBA" id="ARBA00004496"/>
    </source>
</evidence>
<dbReference type="SUPFAM" id="SSF53067">
    <property type="entry name" value="Actin-like ATPase domain"/>
    <property type="match status" value="2"/>
</dbReference>
<dbReference type="GO" id="GO:0005634">
    <property type="term" value="C:nucleus"/>
    <property type="evidence" value="ECO:0007669"/>
    <property type="project" value="TreeGrafter"/>
</dbReference>
<dbReference type="GO" id="GO:0004594">
    <property type="term" value="F:pantothenate kinase activity"/>
    <property type="evidence" value="ECO:0007669"/>
    <property type="project" value="UniProtKB-EC"/>
</dbReference>
<evidence type="ECO:0000256" key="9">
    <source>
        <dbReference type="ARBA" id="ARBA00022840"/>
    </source>
</evidence>
<dbReference type="Pfam" id="PF03630">
    <property type="entry name" value="Fumble"/>
    <property type="match status" value="1"/>
</dbReference>
<evidence type="ECO:0000256" key="11">
    <source>
        <dbReference type="ARBA" id="ARBA00060870"/>
    </source>
</evidence>
<feature type="compositionally biased region" description="Acidic residues" evidence="12">
    <location>
        <begin position="395"/>
        <end position="408"/>
    </location>
</feature>
<evidence type="ECO:0000256" key="10">
    <source>
        <dbReference type="ARBA" id="ARBA00022993"/>
    </source>
</evidence>
<dbReference type="Proteomes" id="UP001209878">
    <property type="component" value="Unassembled WGS sequence"/>
</dbReference>
<evidence type="ECO:0000256" key="4">
    <source>
        <dbReference type="ARBA" id="ARBA00012102"/>
    </source>
</evidence>
<evidence type="ECO:0000256" key="1">
    <source>
        <dbReference type="ARBA" id="ARBA00001206"/>
    </source>
</evidence>
<evidence type="ECO:0000256" key="12">
    <source>
        <dbReference type="SAM" id="MobiDB-lite"/>
    </source>
</evidence>
<keyword evidence="8" id="KW-0418">Kinase</keyword>
<comment type="caution">
    <text evidence="13">The sequence shown here is derived from an EMBL/GenBank/DDBJ whole genome shotgun (WGS) entry which is preliminary data.</text>
</comment>
<dbReference type="InterPro" id="IPR004567">
    <property type="entry name" value="Type_II_PanK"/>
</dbReference>
<dbReference type="InterPro" id="IPR043129">
    <property type="entry name" value="ATPase_NBD"/>
</dbReference>
<keyword evidence="5" id="KW-0963">Cytoplasm</keyword>
<dbReference type="FunFam" id="3.30.420.40:FF:000025">
    <property type="entry name" value="pantothenate kinase 2, mitochondrial"/>
    <property type="match status" value="1"/>
</dbReference>
<dbReference type="PANTHER" id="PTHR12280">
    <property type="entry name" value="PANTOTHENATE KINASE"/>
    <property type="match status" value="1"/>
</dbReference>
<keyword evidence="9" id="KW-0067">ATP-binding</keyword>
<keyword evidence="6" id="KW-0808">Transferase</keyword>
<dbReference type="GO" id="GO:0015937">
    <property type="term" value="P:coenzyme A biosynthetic process"/>
    <property type="evidence" value="ECO:0007669"/>
    <property type="project" value="UniProtKB-KW"/>
</dbReference>
<comment type="pathway">
    <text evidence="3">Cofactor biosynthesis; coenzyme A biosynthesis; CoA from (R)-pantothenate: step 1/5.</text>
</comment>
<dbReference type="Gene3D" id="3.30.420.510">
    <property type="match status" value="1"/>
</dbReference>
<keyword evidence="7" id="KW-0547">Nucleotide-binding</keyword>
<organism evidence="13 14">
    <name type="scientific">Ridgeia piscesae</name>
    <name type="common">Tubeworm</name>
    <dbReference type="NCBI Taxonomy" id="27915"/>
    <lineage>
        <taxon>Eukaryota</taxon>
        <taxon>Metazoa</taxon>
        <taxon>Spiralia</taxon>
        <taxon>Lophotrochozoa</taxon>
        <taxon>Annelida</taxon>
        <taxon>Polychaeta</taxon>
        <taxon>Sedentaria</taxon>
        <taxon>Canalipalpata</taxon>
        <taxon>Sabellida</taxon>
        <taxon>Siboglinidae</taxon>
        <taxon>Ridgeia</taxon>
    </lineage>
</organism>
<reference evidence="13" key="1">
    <citation type="journal article" date="2023" name="Mol. Biol. Evol.">
        <title>Third-Generation Sequencing Reveals the Adaptive Role of the Epigenome in Three Deep-Sea Polychaetes.</title>
        <authorList>
            <person name="Perez M."/>
            <person name="Aroh O."/>
            <person name="Sun Y."/>
            <person name="Lan Y."/>
            <person name="Juniper S.K."/>
            <person name="Young C.R."/>
            <person name="Angers B."/>
            <person name="Qian P.Y."/>
        </authorList>
    </citation>
    <scope>NUCLEOTIDE SEQUENCE</scope>
    <source>
        <strain evidence="13">R07B-5</strain>
    </source>
</reference>
<proteinExistence type="inferred from homology"/>
<comment type="similarity">
    <text evidence="11">Belongs to the type II pantothenate kinase family.</text>
</comment>
<feature type="region of interest" description="Disordered" evidence="12">
    <location>
        <begin position="1"/>
        <end position="26"/>
    </location>
</feature>
<accession>A0AAD9L3W2</accession>
<dbReference type="GO" id="GO:0005524">
    <property type="term" value="F:ATP binding"/>
    <property type="evidence" value="ECO:0007669"/>
    <property type="project" value="UniProtKB-KW"/>
</dbReference>